<dbReference type="PANTHER" id="PTHR43793">
    <property type="entry name" value="FAD SYNTHASE"/>
    <property type="match status" value="1"/>
</dbReference>
<dbReference type="NCBIfam" id="TIGR00125">
    <property type="entry name" value="cyt_tran_rel"/>
    <property type="match status" value="1"/>
</dbReference>
<name>A0A1J5GB05_9BACT</name>
<dbReference type="InterPro" id="IPR004821">
    <property type="entry name" value="Cyt_trans-like"/>
</dbReference>
<dbReference type="GO" id="GO:0016779">
    <property type="term" value="F:nucleotidyltransferase activity"/>
    <property type="evidence" value="ECO:0007669"/>
    <property type="project" value="UniProtKB-KW"/>
</dbReference>
<dbReference type="EMBL" id="MNYX01000057">
    <property type="protein sequence ID" value="OIP65086.1"/>
    <property type="molecule type" value="Genomic_DNA"/>
</dbReference>
<dbReference type="AlphaFoldDB" id="A0A1J5GB05"/>
<dbReference type="Pfam" id="PF01467">
    <property type="entry name" value="CTP_transf_like"/>
    <property type="match status" value="1"/>
</dbReference>
<feature type="domain" description="Cytidyltransferase-like" evidence="3">
    <location>
        <begin position="3"/>
        <end position="95"/>
    </location>
</feature>
<accession>A0A1J5GB05</accession>
<reference evidence="4 5" key="1">
    <citation type="journal article" date="2016" name="Environ. Microbiol.">
        <title>Genomic resolution of a cold subsurface aquifer community provides metabolic insights for novel microbes adapted to high CO concentrations.</title>
        <authorList>
            <person name="Probst A.J."/>
            <person name="Castelle C.J."/>
            <person name="Singh A."/>
            <person name="Brown C.T."/>
            <person name="Anantharaman K."/>
            <person name="Sharon I."/>
            <person name="Hug L.A."/>
            <person name="Burstein D."/>
            <person name="Emerson J.B."/>
            <person name="Thomas B.C."/>
            <person name="Banfield J.F."/>
        </authorList>
    </citation>
    <scope>NUCLEOTIDE SEQUENCE [LARGE SCALE GENOMIC DNA]</scope>
    <source>
        <strain evidence="4">CG2_30_43_9</strain>
    </source>
</reference>
<dbReference type="Gene3D" id="3.40.50.620">
    <property type="entry name" value="HUPs"/>
    <property type="match status" value="1"/>
</dbReference>
<keyword evidence="1" id="KW-0808">Transferase</keyword>
<comment type="caution">
    <text evidence="4">The sequence shown here is derived from an EMBL/GenBank/DDBJ whole genome shotgun (WGS) entry which is preliminary data.</text>
</comment>
<proteinExistence type="predicted"/>
<dbReference type="InterPro" id="IPR014729">
    <property type="entry name" value="Rossmann-like_a/b/a_fold"/>
</dbReference>
<sequence>MVSGGFDPVHIGHLQMFEEAKKLGDKLVVVLNCDKWLIRKKGKNFMNQEERAGIIRGFSCVDDVFILESDRNDVSEAIEKIHPQVFANGGDRKAEADIPEAEICKELGVEMVFNVGGGKVQSSSWLLKRHESGGDAQALSK</sequence>
<organism evidence="4 5">
    <name type="scientific">Candidatus Nomurabacteria bacterium CG2_30_43_9</name>
    <dbReference type="NCBI Taxonomy" id="1805283"/>
    <lineage>
        <taxon>Bacteria</taxon>
        <taxon>Candidatus Nomuraibacteriota</taxon>
    </lineage>
</organism>
<evidence type="ECO:0000313" key="5">
    <source>
        <dbReference type="Proteomes" id="UP000182059"/>
    </source>
</evidence>
<evidence type="ECO:0000313" key="4">
    <source>
        <dbReference type="EMBL" id="OIP65086.1"/>
    </source>
</evidence>
<dbReference type="Proteomes" id="UP000182059">
    <property type="component" value="Unassembled WGS sequence"/>
</dbReference>
<evidence type="ECO:0000256" key="1">
    <source>
        <dbReference type="ARBA" id="ARBA00022679"/>
    </source>
</evidence>
<dbReference type="SUPFAM" id="SSF52374">
    <property type="entry name" value="Nucleotidylyl transferase"/>
    <property type="match status" value="1"/>
</dbReference>
<evidence type="ECO:0000256" key="2">
    <source>
        <dbReference type="ARBA" id="ARBA00022695"/>
    </source>
</evidence>
<dbReference type="PANTHER" id="PTHR43793:SF1">
    <property type="entry name" value="FAD SYNTHASE"/>
    <property type="match status" value="1"/>
</dbReference>
<evidence type="ECO:0000259" key="3">
    <source>
        <dbReference type="Pfam" id="PF01467"/>
    </source>
</evidence>
<dbReference type="InterPro" id="IPR050385">
    <property type="entry name" value="Archaeal_FAD_synthase"/>
</dbReference>
<protein>
    <recommendedName>
        <fullName evidence="3">Cytidyltransferase-like domain-containing protein</fullName>
    </recommendedName>
</protein>
<keyword evidence="2" id="KW-0548">Nucleotidyltransferase</keyword>
<gene>
    <name evidence="4" type="ORF">AUK15_02555</name>
</gene>